<name>A0ABR2AS57_9ROSI</name>
<dbReference type="EMBL" id="JBBPBM010000344">
    <property type="protein sequence ID" value="KAK8496829.1"/>
    <property type="molecule type" value="Genomic_DNA"/>
</dbReference>
<organism evidence="1 2">
    <name type="scientific">Hibiscus sabdariffa</name>
    <name type="common">roselle</name>
    <dbReference type="NCBI Taxonomy" id="183260"/>
    <lineage>
        <taxon>Eukaryota</taxon>
        <taxon>Viridiplantae</taxon>
        <taxon>Streptophyta</taxon>
        <taxon>Embryophyta</taxon>
        <taxon>Tracheophyta</taxon>
        <taxon>Spermatophyta</taxon>
        <taxon>Magnoliopsida</taxon>
        <taxon>eudicotyledons</taxon>
        <taxon>Gunneridae</taxon>
        <taxon>Pentapetalae</taxon>
        <taxon>rosids</taxon>
        <taxon>malvids</taxon>
        <taxon>Malvales</taxon>
        <taxon>Malvaceae</taxon>
        <taxon>Malvoideae</taxon>
        <taxon>Hibiscus</taxon>
    </lineage>
</organism>
<evidence type="ECO:0000313" key="2">
    <source>
        <dbReference type="Proteomes" id="UP001472677"/>
    </source>
</evidence>
<sequence length="111" mass="12567">MIEIEPMTEQQGCCNCIEENNSKSTSVDDEADRRRNVDTNFVPKLMGPEGKKVPNENVHTCDYNALYDVANKQMVWKASHLWEESIELNVPRVVVSVGSRVGCTMKKSIFC</sequence>
<keyword evidence="2" id="KW-1185">Reference proteome</keyword>
<proteinExistence type="predicted"/>
<dbReference type="Proteomes" id="UP001472677">
    <property type="component" value="Unassembled WGS sequence"/>
</dbReference>
<evidence type="ECO:0000313" key="1">
    <source>
        <dbReference type="EMBL" id="KAK8496829.1"/>
    </source>
</evidence>
<gene>
    <name evidence="1" type="ORF">V6N12_037104</name>
</gene>
<protein>
    <submittedName>
        <fullName evidence="1">Uncharacterized protein</fullName>
    </submittedName>
</protein>
<comment type="caution">
    <text evidence="1">The sequence shown here is derived from an EMBL/GenBank/DDBJ whole genome shotgun (WGS) entry which is preliminary data.</text>
</comment>
<accession>A0ABR2AS57</accession>
<reference evidence="1 2" key="1">
    <citation type="journal article" date="2024" name="G3 (Bethesda)">
        <title>Genome assembly of Hibiscus sabdariffa L. provides insights into metabolisms of medicinal natural products.</title>
        <authorList>
            <person name="Kim T."/>
        </authorList>
    </citation>
    <scope>NUCLEOTIDE SEQUENCE [LARGE SCALE GENOMIC DNA]</scope>
    <source>
        <strain evidence="1">TK-2024</strain>
        <tissue evidence="1">Old leaves</tissue>
    </source>
</reference>